<dbReference type="SUPFAM" id="SSF54427">
    <property type="entry name" value="NTF2-like"/>
    <property type="match status" value="1"/>
</dbReference>
<proteinExistence type="predicted"/>
<sequence length="110" mass="11448">MSDHTLPAPVQAMIDAINAADTEAFVDAFTADGFVSDWGTVKAGPAGVRDWAGSDAIGAGAQMTVLSAETEGDTTRLRFGWASRVFNGESDGIFVVEGDKLASFTIPPSH</sequence>
<evidence type="ECO:0008006" key="3">
    <source>
        <dbReference type="Google" id="ProtNLM"/>
    </source>
</evidence>
<evidence type="ECO:0000313" key="1">
    <source>
        <dbReference type="EMBL" id="GEC75228.1"/>
    </source>
</evidence>
<dbReference type="Gene3D" id="3.10.450.50">
    <property type="match status" value="1"/>
</dbReference>
<name>A0A4Y4B413_MICMQ</name>
<reference evidence="1 2" key="1">
    <citation type="submission" date="2019-06" db="EMBL/GenBank/DDBJ databases">
        <title>Whole genome shotgun sequence of Microbacterium liquefaciens NBRC 15037.</title>
        <authorList>
            <person name="Hosoyama A."/>
            <person name="Uohara A."/>
            <person name="Ohji S."/>
            <person name="Ichikawa N."/>
        </authorList>
    </citation>
    <scope>NUCLEOTIDE SEQUENCE [LARGE SCALE GENOMIC DNA]</scope>
    <source>
        <strain evidence="1 2">NBRC 15037</strain>
    </source>
</reference>
<dbReference type="EMBL" id="BJNQ01000007">
    <property type="protein sequence ID" value="GEC75228.1"/>
    <property type="molecule type" value="Genomic_DNA"/>
</dbReference>
<dbReference type="RefSeq" id="WP_055868827.1">
    <property type="nucleotide sequence ID" value="NZ_BJNQ01000007.1"/>
</dbReference>
<accession>A0A4Y4B413</accession>
<evidence type="ECO:0000313" key="2">
    <source>
        <dbReference type="Proteomes" id="UP000317410"/>
    </source>
</evidence>
<organism evidence="1 2">
    <name type="scientific">Microbacterium maritypicum</name>
    <name type="common">Microbacterium liquefaciens</name>
    <dbReference type="NCBI Taxonomy" id="33918"/>
    <lineage>
        <taxon>Bacteria</taxon>
        <taxon>Bacillati</taxon>
        <taxon>Actinomycetota</taxon>
        <taxon>Actinomycetes</taxon>
        <taxon>Micrococcales</taxon>
        <taxon>Microbacteriaceae</taxon>
        <taxon>Microbacterium</taxon>
    </lineage>
</organism>
<dbReference type="InterPro" id="IPR032710">
    <property type="entry name" value="NTF2-like_dom_sf"/>
</dbReference>
<protein>
    <recommendedName>
        <fullName evidence="3">SnoaL-like domain-containing protein</fullName>
    </recommendedName>
</protein>
<gene>
    <name evidence="1" type="ORF">MLI01_13730</name>
</gene>
<dbReference type="Proteomes" id="UP000317410">
    <property type="component" value="Unassembled WGS sequence"/>
</dbReference>
<comment type="caution">
    <text evidence="1">The sequence shown here is derived from an EMBL/GenBank/DDBJ whole genome shotgun (WGS) entry which is preliminary data.</text>
</comment>
<dbReference type="AlphaFoldDB" id="A0A4Y4B413"/>